<dbReference type="InterPro" id="IPR000121">
    <property type="entry name" value="PEP_util_C"/>
</dbReference>
<evidence type="ECO:0000259" key="23">
    <source>
        <dbReference type="Pfam" id="PF05524"/>
    </source>
</evidence>
<dbReference type="InterPro" id="IPR008731">
    <property type="entry name" value="PTS_EIN"/>
</dbReference>
<dbReference type="PANTHER" id="PTHR46244:SF3">
    <property type="entry name" value="PHOSPHOENOLPYRUVATE-PROTEIN PHOSPHOTRANSFERASE"/>
    <property type="match status" value="1"/>
</dbReference>
<dbReference type="EC" id="2.7.3.9" evidence="6 17"/>
<gene>
    <name evidence="24" type="primary">ptsI</name>
    <name evidence="24" type="ORF">DSM104443_04132</name>
</gene>
<dbReference type="InterPro" id="IPR050499">
    <property type="entry name" value="PEP-utilizing_PTS_enzyme"/>
</dbReference>
<comment type="cofactor">
    <cofactor evidence="2 17 20">
        <name>Mg(2+)</name>
        <dbReference type="ChEBI" id="CHEBI:18420"/>
    </cofactor>
</comment>
<evidence type="ECO:0000256" key="3">
    <source>
        <dbReference type="ARBA" id="ARBA00002728"/>
    </source>
</evidence>
<dbReference type="InterPro" id="IPR006318">
    <property type="entry name" value="PTS_EI-like"/>
</dbReference>
<dbReference type="PIRSF" id="PIRSF000732">
    <property type="entry name" value="PTS_enzyme_I"/>
    <property type="match status" value="1"/>
</dbReference>
<dbReference type="RefSeq" id="WP_171095774.1">
    <property type="nucleotide sequence ID" value="NZ_CP053069.1"/>
</dbReference>
<dbReference type="AlphaFoldDB" id="A0A6M4H1N7"/>
<dbReference type="PRINTS" id="PR01736">
    <property type="entry name" value="PHPHTRNFRASE"/>
</dbReference>
<dbReference type="SUPFAM" id="SSF51621">
    <property type="entry name" value="Phosphoenolpyruvate/pyruvate domain"/>
    <property type="match status" value="1"/>
</dbReference>
<evidence type="ECO:0000256" key="12">
    <source>
        <dbReference type="ARBA" id="ARBA00022683"/>
    </source>
</evidence>
<dbReference type="PROSITE" id="PS00742">
    <property type="entry name" value="PEP_ENZYMES_2"/>
    <property type="match status" value="1"/>
</dbReference>
<accession>A0A6M4H1N7</accession>
<dbReference type="Gene3D" id="3.50.30.10">
    <property type="entry name" value="Phosphohistidine domain"/>
    <property type="match status" value="1"/>
</dbReference>
<dbReference type="SUPFAM" id="SSF52009">
    <property type="entry name" value="Phosphohistidine domain"/>
    <property type="match status" value="1"/>
</dbReference>
<evidence type="ECO:0000256" key="20">
    <source>
        <dbReference type="PIRSR" id="PIRSR000732-3"/>
    </source>
</evidence>
<evidence type="ECO:0000259" key="21">
    <source>
        <dbReference type="Pfam" id="PF00391"/>
    </source>
</evidence>
<proteinExistence type="inferred from homology"/>
<evidence type="ECO:0000313" key="24">
    <source>
        <dbReference type="EMBL" id="QJR13038.1"/>
    </source>
</evidence>
<evidence type="ECO:0000313" key="25">
    <source>
        <dbReference type="Proteomes" id="UP000501534"/>
    </source>
</evidence>
<evidence type="ECO:0000256" key="15">
    <source>
        <dbReference type="ARBA" id="ARBA00022842"/>
    </source>
</evidence>
<feature type="domain" description="Phosphotransferase system enzyme I N-terminal" evidence="23">
    <location>
        <begin position="13"/>
        <end position="136"/>
    </location>
</feature>
<dbReference type="Gene3D" id="3.20.20.60">
    <property type="entry name" value="Phosphoenolpyruvate-binding domains"/>
    <property type="match status" value="1"/>
</dbReference>
<dbReference type="Gene3D" id="1.10.274.10">
    <property type="entry name" value="PtsI, HPr-binding domain"/>
    <property type="match status" value="1"/>
</dbReference>
<dbReference type="InterPro" id="IPR018274">
    <property type="entry name" value="PEP_util_AS"/>
</dbReference>
<evidence type="ECO:0000256" key="7">
    <source>
        <dbReference type="ARBA" id="ARBA00016544"/>
    </source>
</evidence>
<dbReference type="NCBIfam" id="TIGR01417">
    <property type="entry name" value="PTS_I_fam"/>
    <property type="match status" value="1"/>
</dbReference>
<dbReference type="Pfam" id="PF05524">
    <property type="entry name" value="PEP-utilisers_N"/>
    <property type="match status" value="1"/>
</dbReference>
<reference evidence="24 25" key="1">
    <citation type="submission" date="2020-04" db="EMBL/GenBank/DDBJ databases">
        <title>Usitatibacter rugosus gen. nov., sp. nov. and Usitatibacter palustris sp. nov., novel members of Usitatibacteraceae fam. nov. within the order Nitrosomonadales isolated from soil.</title>
        <authorList>
            <person name="Huber K.J."/>
            <person name="Neumann-Schaal M."/>
            <person name="Geppert A."/>
            <person name="Luckner M."/>
            <person name="Wanner G."/>
            <person name="Overmann J."/>
        </authorList>
    </citation>
    <scope>NUCLEOTIDE SEQUENCE [LARGE SCALE GENOMIC DNA]</scope>
    <source>
        <strain evidence="24 25">0125_3</strain>
    </source>
</reference>
<evidence type="ECO:0000256" key="18">
    <source>
        <dbReference type="PIRSR" id="PIRSR000732-1"/>
    </source>
</evidence>
<keyword evidence="11 17" id="KW-0808">Transferase</keyword>
<dbReference type="InterPro" id="IPR008279">
    <property type="entry name" value="PEP-util_enz_mobile_dom"/>
</dbReference>
<keyword evidence="12 17" id="KW-0598">Phosphotransferase system</keyword>
<evidence type="ECO:0000256" key="1">
    <source>
        <dbReference type="ARBA" id="ARBA00000683"/>
    </source>
</evidence>
<evidence type="ECO:0000256" key="17">
    <source>
        <dbReference type="PIRNR" id="PIRNR000732"/>
    </source>
</evidence>
<dbReference type="GO" id="GO:0005737">
    <property type="term" value="C:cytoplasm"/>
    <property type="evidence" value="ECO:0007669"/>
    <property type="project" value="UniProtKB-SubCell"/>
</dbReference>
<dbReference type="InterPro" id="IPR040442">
    <property type="entry name" value="Pyrv_kinase-like_dom_sf"/>
</dbReference>
<comment type="function">
    <text evidence="3 17">General (non sugar-specific) component of the phosphoenolpyruvate-dependent sugar phosphotransferase system (sugar PTS). This major carbohydrate active-transport system catalyzes the phosphorylation of incoming sugar substrates concomitantly with their translocation across the cell membrane. Enzyme I transfers the phosphoryl group from phosphoenolpyruvate (PEP) to the phosphoryl carrier protein (HPr).</text>
</comment>
<dbReference type="KEGG" id="uru:DSM104443_04132"/>
<keyword evidence="14 17" id="KW-0418">Kinase</keyword>
<evidence type="ECO:0000256" key="6">
    <source>
        <dbReference type="ARBA" id="ARBA00012232"/>
    </source>
</evidence>
<dbReference type="InterPro" id="IPR024692">
    <property type="entry name" value="PTS_EI"/>
</dbReference>
<name>A0A6M4H1N7_9PROT</name>
<keyword evidence="13 17" id="KW-0479">Metal-binding</keyword>
<dbReference type="Pfam" id="PF00391">
    <property type="entry name" value="PEP-utilizers"/>
    <property type="match status" value="1"/>
</dbReference>
<dbReference type="EMBL" id="CP053069">
    <property type="protein sequence ID" value="QJR13038.1"/>
    <property type="molecule type" value="Genomic_DNA"/>
</dbReference>
<dbReference type="InterPro" id="IPR015813">
    <property type="entry name" value="Pyrv/PenolPyrv_kinase-like_dom"/>
</dbReference>
<evidence type="ECO:0000256" key="14">
    <source>
        <dbReference type="ARBA" id="ARBA00022777"/>
    </source>
</evidence>
<feature type="active site" description="Tele-phosphohistidine intermediate" evidence="18">
    <location>
        <position position="202"/>
    </location>
</feature>
<feature type="binding site" evidence="20">
    <location>
        <position position="467"/>
    </location>
    <ligand>
        <name>Mg(2+)</name>
        <dbReference type="ChEBI" id="CHEBI:18420"/>
    </ligand>
</feature>
<evidence type="ECO:0000256" key="2">
    <source>
        <dbReference type="ARBA" id="ARBA00001946"/>
    </source>
</evidence>
<evidence type="ECO:0000256" key="16">
    <source>
        <dbReference type="ARBA" id="ARBA00033235"/>
    </source>
</evidence>
<feature type="domain" description="PEP-utilising enzyme mobile" evidence="21">
    <location>
        <begin position="167"/>
        <end position="238"/>
    </location>
</feature>
<dbReference type="PANTHER" id="PTHR46244">
    <property type="entry name" value="PHOSPHOENOLPYRUVATE-PROTEIN PHOSPHOTRANSFERASE"/>
    <property type="match status" value="1"/>
</dbReference>
<feature type="domain" description="PEP-utilising enzyme C-terminal" evidence="22">
    <location>
        <begin position="264"/>
        <end position="551"/>
    </location>
</feature>
<dbReference type="Pfam" id="PF02896">
    <property type="entry name" value="PEP-utilizers_C"/>
    <property type="match status" value="1"/>
</dbReference>
<evidence type="ECO:0000256" key="11">
    <source>
        <dbReference type="ARBA" id="ARBA00022679"/>
    </source>
</evidence>
<dbReference type="Proteomes" id="UP000501534">
    <property type="component" value="Chromosome"/>
</dbReference>
<evidence type="ECO:0000256" key="8">
    <source>
        <dbReference type="ARBA" id="ARBA00022448"/>
    </source>
</evidence>
<evidence type="ECO:0000256" key="9">
    <source>
        <dbReference type="ARBA" id="ARBA00022490"/>
    </source>
</evidence>
<keyword evidence="8 17" id="KW-0813">Transport</keyword>
<feature type="binding site" evidence="20">
    <location>
        <position position="443"/>
    </location>
    <ligand>
        <name>Mg(2+)</name>
        <dbReference type="ChEBI" id="CHEBI:18420"/>
    </ligand>
</feature>
<feature type="binding site" evidence="19">
    <location>
        <position position="477"/>
    </location>
    <ligand>
        <name>phosphoenolpyruvate</name>
        <dbReference type="ChEBI" id="CHEBI:58702"/>
    </ligand>
</feature>
<comment type="catalytic activity">
    <reaction evidence="1 17">
        <text>L-histidyl-[protein] + phosphoenolpyruvate = N(pros)-phospho-L-histidyl-[protein] + pyruvate</text>
        <dbReference type="Rhea" id="RHEA:23880"/>
        <dbReference type="Rhea" id="RHEA-COMP:9745"/>
        <dbReference type="Rhea" id="RHEA-COMP:9746"/>
        <dbReference type="ChEBI" id="CHEBI:15361"/>
        <dbReference type="ChEBI" id="CHEBI:29979"/>
        <dbReference type="ChEBI" id="CHEBI:58702"/>
        <dbReference type="ChEBI" id="CHEBI:64837"/>
        <dbReference type="EC" id="2.7.3.9"/>
    </reaction>
</comment>
<evidence type="ECO:0000256" key="4">
    <source>
        <dbReference type="ARBA" id="ARBA00004496"/>
    </source>
</evidence>
<keyword evidence="24" id="KW-0670">Pyruvate</keyword>
<organism evidence="24 25">
    <name type="scientific">Usitatibacter rugosus</name>
    <dbReference type="NCBI Taxonomy" id="2732067"/>
    <lineage>
        <taxon>Bacteria</taxon>
        <taxon>Pseudomonadati</taxon>
        <taxon>Pseudomonadota</taxon>
        <taxon>Betaproteobacteria</taxon>
        <taxon>Nitrosomonadales</taxon>
        <taxon>Usitatibacteraceae</taxon>
        <taxon>Usitatibacter</taxon>
    </lineage>
</organism>
<dbReference type="GO" id="GO:0016301">
    <property type="term" value="F:kinase activity"/>
    <property type="evidence" value="ECO:0007669"/>
    <property type="project" value="UniProtKB-KW"/>
</dbReference>
<dbReference type="GO" id="GO:0009401">
    <property type="term" value="P:phosphoenolpyruvate-dependent sugar phosphotransferase system"/>
    <property type="evidence" value="ECO:0007669"/>
    <property type="project" value="UniProtKB-KW"/>
</dbReference>
<feature type="binding site" evidence="19">
    <location>
        <position position="345"/>
    </location>
    <ligand>
        <name>phosphoenolpyruvate</name>
        <dbReference type="ChEBI" id="CHEBI:58702"/>
    </ligand>
</feature>
<comment type="similarity">
    <text evidence="5 17">Belongs to the PEP-utilizing enzyme family.</text>
</comment>
<keyword evidence="25" id="KW-1185">Reference proteome</keyword>
<sequence>MDAKASSVCFTMHGIGVSSGIAIGHAHLFLGMSTEVDHYEVPPGEILREQRRYDRAVKEVRDELKELASSVRHSAAAELAPFVNVHLMLLDDSAFTEAPRELIRERHCNAEWALRIQLDELSAQFDEIEDPYLREREEDVRQVAERVLEALAGTKRRIVAKPVRGEDSPILVARDLSPADVILFRQHPFAAFVTDLGGATSHTAIIARSMGMPAIVALHHGRSMIREDELIIVDGTQGVVIVNPDKHVLAEYRLKQNEARLDKEKLKRLRTAPAATLDGTTVQLFANIELPSDVEPVRASGATGVGLFRSEFLFMNRRGLPDEEEQFEAYKEVVEGMKGMPVTIRTLDSGADKAIDGQEITTINPALGLRAIRYCLAEPHIFNVQLRAILRASRFGKVMILIPMLSTWAEITQALLAVAAAKEQLKTEGVKFDEYVPVGGMIEVPAAAIALPMFIRKLDFLSIGTNDLIQYTLAIDRADDAVAHLYDPLHPAILNLLAGVIRTAQQHEKPVAVCGEMAGDVDLTRLLLGFGLRNFSMHPAHVLTVKQRVLSTSLPDIAPFVARILKTDEPERLQALMEKLNA</sequence>
<feature type="active site" description="Proton donor" evidence="18">
    <location>
        <position position="514"/>
    </location>
</feature>
<evidence type="ECO:0000259" key="22">
    <source>
        <dbReference type="Pfam" id="PF02896"/>
    </source>
</evidence>
<keyword evidence="10 17" id="KW-0762">Sugar transport</keyword>
<keyword evidence="9 17" id="KW-0963">Cytoplasm</keyword>
<keyword evidence="15 17" id="KW-0460">Magnesium</keyword>
<protein>
    <recommendedName>
        <fullName evidence="7 17">Phosphoenolpyruvate-protein phosphotransferase</fullName>
        <ecNumber evidence="6 17">2.7.3.9</ecNumber>
    </recommendedName>
    <alternativeName>
        <fullName evidence="16 17">Phosphotransferase system, enzyme I</fullName>
    </alternativeName>
</protein>
<feature type="binding site" evidence="19">
    <location>
        <begin position="466"/>
        <end position="467"/>
    </location>
    <ligand>
        <name>phosphoenolpyruvate</name>
        <dbReference type="ChEBI" id="CHEBI:58702"/>
    </ligand>
</feature>
<dbReference type="PROSITE" id="PS00370">
    <property type="entry name" value="PEP_ENZYMES_PHOS_SITE"/>
    <property type="match status" value="1"/>
</dbReference>
<evidence type="ECO:0000256" key="19">
    <source>
        <dbReference type="PIRSR" id="PIRSR000732-2"/>
    </source>
</evidence>
<dbReference type="SUPFAM" id="SSF47831">
    <property type="entry name" value="Enzyme I of the PEP:sugar phosphotransferase system HPr-binding (sub)domain"/>
    <property type="match status" value="1"/>
</dbReference>
<dbReference type="InterPro" id="IPR023151">
    <property type="entry name" value="PEP_util_CS"/>
</dbReference>
<evidence type="ECO:0000256" key="13">
    <source>
        <dbReference type="ARBA" id="ARBA00022723"/>
    </source>
</evidence>
<feature type="binding site" evidence="19">
    <location>
        <position position="309"/>
    </location>
    <ligand>
        <name>phosphoenolpyruvate</name>
        <dbReference type="ChEBI" id="CHEBI:58702"/>
    </ligand>
</feature>
<dbReference type="GO" id="GO:0008965">
    <property type="term" value="F:phosphoenolpyruvate-protein phosphotransferase activity"/>
    <property type="evidence" value="ECO:0007669"/>
    <property type="project" value="UniProtKB-EC"/>
</dbReference>
<dbReference type="InterPro" id="IPR036618">
    <property type="entry name" value="PtsI_HPr-bd_sf"/>
</dbReference>
<comment type="subcellular location">
    <subcellularLocation>
        <location evidence="4 17">Cytoplasm</location>
    </subcellularLocation>
</comment>
<evidence type="ECO:0000256" key="10">
    <source>
        <dbReference type="ARBA" id="ARBA00022597"/>
    </source>
</evidence>
<evidence type="ECO:0000256" key="5">
    <source>
        <dbReference type="ARBA" id="ARBA00007837"/>
    </source>
</evidence>
<dbReference type="GO" id="GO:0046872">
    <property type="term" value="F:metal ion binding"/>
    <property type="evidence" value="ECO:0007669"/>
    <property type="project" value="UniProtKB-KW"/>
</dbReference>
<dbReference type="InterPro" id="IPR036637">
    <property type="entry name" value="Phosphohistidine_dom_sf"/>
</dbReference>